<dbReference type="Pfam" id="PF12832">
    <property type="entry name" value="MFS_1_like"/>
    <property type="match status" value="1"/>
</dbReference>
<keyword evidence="9" id="KW-1185">Reference proteome</keyword>
<keyword evidence="3 7" id="KW-0812">Transmembrane</keyword>
<name>A0AAJ6QNX9_9ACAR</name>
<reference evidence="10" key="1">
    <citation type="submission" date="2025-08" db="UniProtKB">
        <authorList>
            <consortium name="RefSeq"/>
        </authorList>
    </citation>
    <scope>IDENTIFICATION</scope>
</reference>
<feature type="transmembrane region" description="Helical" evidence="7">
    <location>
        <begin position="207"/>
        <end position="224"/>
    </location>
</feature>
<dbReference type="PANTHER" id="PTHR16172:SF30">
    <property type="entry name" value="SUGAR BABY, ISOFORM C"/>
    <property type="match status" value="1"/>
</dbReference>
<gene>
    <name evidence="10" type="primary">LOC100907695</name>
</gene>
<evidence type="ECO:0000256" key="2">
    <source>
        <dbReference type="ARBA" id="ARBA00005241"/>
    </source>
</evidence>
<dbReference type="AlphaFoldDB" id="A0AAJ6QNX9"/>
<feature type="region of interest" description="Disordered" evidence="6">
    <location>
        <begin position="463"/>
        <end position="488"/>
    </location>
</feature>
<evidence type="ECO:0000256" key="3">
    <source>
        <dbReference type="ARBA" id="ARBA00022692"/>
    </source>
</evidence>
<dbReference type="Gene3D" id="1.20.1250.20">
    <property type="entry name" value="MFS general substrate transporter like domains"/>
    <property type="match status" value="2"/>
</dbReference>
<comment type="similarity">
    <text evidence="2">Belongs to the major facilitator superfamily. MFSD6 family.</text>
</comment>
<evidence type="ECO:0000313" key="9">
    <source>
        <dbReference type="Proteomes" id="UP000694867"/>
    </source>
</evidence>
<dbReference type="SUPFAM" id="SSF103473">
    <property type="entry name" value="MFS general substrate transporter"/>
    <property type="match status" value="1"/>
</dbReference>
<organism evidence="9 10">
    <name type="scientific">Galendromus occidentalis</name>
    <name type="common">western predatory mite</name>
    <dbReference type="NCBI Taxonomy" id="34638"/>
    <lineage>
        <taxon>Eukaryota</taxon>
        <taxon>Metazoa</taxon>
        <taxon>Ecdysozoa</taxon>
        <taxon>Arthropoda</taxon>
        <taxon>Chelicerata</taxon>
        <taxon>Arachnida</taxon>
        <taxon>Acari</taxon>
        <taxon>Parasitiformes</taxon>
        <taxon>Mesostigmata</taxon>
        <taxon>Gamasina</taxon>
        <taxon>Phytoseioidea</taxon>
        <taxon>Phytoseiidae</taxon>
        <taxon>Typhlodrominae</taxon>
        <taxon>Galendromus</taxon>
    </lineage>
</organism>
<feature type="transmembrane region" description="Helical" evidence="7">
    <location>
        <begin position="370"/>
        <end position="393"/>
    </location>
</feature>
<accession>A0AAJ6QNX9</accession>
<dbReference type="Proteomes" id="UP000694867">
    <property type="component" value="Unplaced"/>
</dbReference>
<dbReference type="GeneID" id="100907695"/>
<proteinExistence type="inferred from homology"/>
<feature type="transmembrane region" description="Helical" evidence="7">
    <location>
        <begin position="36"/>
        <end position="56"/>
    </location>
</feature>
<evidence type="ECO:0000313" key="10">
    <source>
        <dbReference type="RefSeq" id="XP_003739001.1"/>
    </source>
</evidence>
<comment type="subcellular location">
    <subcellularLocation>
        <location evidence="1">Membrane</location>
        <topology evidence="1">Multi-pass membrane protein</topology>
    </subcellularLocation>
</comment>
<feature type="transmembrane region" description="Helical" evidence="7">
    <location>
        <begin position="436"/>
        <end position="454"/>
    </location>
</feature>
<dbReference type="PANTHER" id="PTHR16172">
    <property type="entry name" value="MAJOR FACILITATOR SUPERFAMILY DOMAIN-CONTAINING PROTEIN 6-LIKE"/>
    <property type="match status" value="1"/>
</dbReference>
<dbReference type="InterPro" id="IPR051717">
    <property type="entry name" value="MFS_MFSD6"/>
</dbReference>
<feature type="transmembrane region" description="Helical" evidence="7">
    <location>
        <begin position="68"/>
        <end position="90"/>
    </location>
</feature>
<evidence type="ECO:0000256" key="4">
    <source>
        <dbReference type="ARBA" id="ARBA00022989"/>
    </source>
</evidence>
<keyword evidence="5 7" id="KW-0472">Membrane</keyword>
<evidence type="ECO:0000256" key="6">
    <source>
        <dbReference type="SAM" id="MobiDB-lite"/>
    </source>
</evidence>
<dbReference type="GO" id="GO:0016020">
    <property type="term" value="C:membrane"/>
    <property type="evidence" value="ECO:0007669"/>
    <property type="project" value="UniProtKB-SubCell"/>
</dbReference>
<feature type="domain" description="Major facilitator superfamily associated" evidence="8">
    <location>
        <begin position="11"/>
        <end position="439"/>
    </location>
</feature>
<sequence length="488" mass="52664">MWGLSSDLYPIKAHFFLYNGAQACYLNYLAVVGKQAGVSASTTGIIFGVAPLITTIMKPIVGAISDRIQNITAVIMVSEILLMAFCWGVFLAPEWSSRLLLNRSFDLCPQNFTTEIENFANGTECTLSCESSTRSIYIDNPVSNCNASCSIDCISADSHLSTLGLLMYIVSILLTSSLAATLYSISDAACFATLGPKRDHLYGRQRLWGTLSWGIISPAIGAIIDASSSGGQTDFSASVIGFTILICINIVMLYCAPRFKTPVRSNNFFSDLKDAFTDVDVIIFSVWVFFCGVFIGNIWTYSVWLLEELDASKTLTGLTYSVQSLLIEIPMFFIAGYLIERLGYFGCMTTAFICFGIKLLGYSLLVNPWYALLVDIVGGAVFPMFYAATTAFANQAAAPGTSATMQCLFGAIYEGLGMAVGSFLGGSLIQPFGAKGAFRIFGMMALVCALLCSLTSRVNPSRIRSQGHDQTPAPDIHTSYGSVDTVSA</sequence>
<feature type="transmembrane region" description="Helical" evidence="7">
    <location>
        <begin position="165"/>
        <end position="186"/>
    </location>
</feature>
<protein>
    <submittedName>
        <fullName evidence="10">Major facilitator superfamily domain-containing protein 6-A</fullName>
    </submittedName>
</protein>
<feature type="compositionally biased region" description="Polar residues" evidence="6">
    <location>
        <begin position="479"/>
        <end position="488"/>
    </location>
</feature>
<feature type="transmembrane region" description="Helical" evidence="7">
    <location>
        <begin position="405"/>
        <end position="424"/>
    </location>
</feature>
<dbReference type="RefSeq" id="XP_003739001.1">
    <property type="nucleotide sequence ID" value="XM_003738953.2"/>
</dbReference>
<evidence type="ECO:0000256" key="7">
    <source>
        <dbReference type="SAM" id="Phobius"/>
    </source>
</evidence>
<feature type="transmembrane region" description="Helical" evidence="7">
    <location>
        <begin position="344"/>
        <end position="364"/>
    </location>
</feature>
<dbReference type="InterPro" id="IPR024989">
    <property type="entry name" value="MFS_assoc_dom"/>
</dbReference>
<feature type="transmembrane region" description="Helical" evidence="7">
    <location>
        <begin position="236"/>
        <end position="256"/>
    </location>
</feature>
<feature type="transmembrane region" description="Helical" evidence="7">
    <location>
        <begin position="320"/>
        <end position="339"/>
    </location>
</feature>
<keyword evidence="4 7" id="KW-1133">Transmembrane helix</keyword>
<evidence type="ECO:0000256" key="5">
    <source>
        <dbReference type="ARBA" id="ARBA00023136"/>
    </source>
</evidence>
<dbReference type="InterPro" id="IPR036259">
    <property type="entry name" value="MFS_trans_sf"/>
</dbReference>
<feature type="transmembrane region" description="Helical" evidence="7">
    <location>
        <begin position="277"/>
        <end position="300"/>
    </location>
</feature>
<dbReference type="KEGG" id="goe:100907695"/>
<evidence type="ECO:0000256" key="1">
    <source>
        <dbReference type="ARBA" id="ARBA00004141"/>
    </source>
</evidence>
<evidence type="ECO:0000259" key="8">
    <source>
        <dbReference type="Pfam" id="PF12832"/>
    </source>
</evidence>